<name>A0AAD6BKC4_9TELE</name>
<reference evidence="1" key="1">
    <citation type="submission" date="2022-11" db="EMBL/GenBank/DDBJ databases">
        <title>Chromosome-level genome of Pogonophryne albipinna.</title>
        <authorList>
            <person name="Jo E."/>
        </authorList>
    </citation>
    <scope>NUCLEOTIDE SEQUENCE</scope>
    <source>
        <strain evidence="1">SGF0006</strain>
        <tissue evidence="1">Muscle</tissue>
    </source>
</reference>
<accession>A0AAD6BKC4</accession>
<dbReference type="PANTHER" id="PTHR31025:SF25">
    <property type="entry name" value="ZINC FINGER (C2H2)-60"/>
    <property type="match status" value="1"/>
</dbReference>
<organism evidence="1 2">
    <name type="scientific">Pogonophryne albipinna</name>
    <dbReference type="NCBI Taxonomy" id="1090488"/>
    <lineage>
        <taxon>Eukaryota</taxon>
        <taxon>Metazoa</taxon>
        <taxon>Chordata</taxon>
        <taxon>Craniata</taxon>
        <taxon>Vertebrata</taxon>
        <taxon>Euteleostomi</taxon>
        <taxon>Actinopterygii</taxon>
        <taxon>Neopterygii</taxon>
        <taxon>Teleostei</taxon>
        <taxon>Neoteleostei</taxon>
        <taxon>Acanthomorphata</taxon>
        <taxon>Eupercaria</taxon>
        <taxon>Perciformes</taxon>
        <taxon>Notothenioidei</taxon>
        <taxon>Pogonophryne</taxon>
    </lineage>
</organism>
<dbReference type="EMBL" id="JAPTMU010000003">
    <property type="protein sequence ID" value="KAJ4945802.1"/>
    <property type="molecule type" value="Genomic_DNA"/>
</dbReference>
<protein>
    <submittedName>
        <fullName evidence="1">Uncharacterized protein</fullName>
    </submittedName>
</protein>
<dbReference type="Proteomes" id="UP001219934">
    <property type="component" value="Unassembled WGS sequence"/>
</dbReference>
<proteinExistence type="predicted"/>
<gene>
    <name evidence="1" type="ORF">JOQ06_023480</name>
</gene>
<comment type="caution">
    <text evidence="1">The sequence shown here is derived from an EMBL/GenBank/DDBJ whole genome shotgun (WGS) entry which is preliminary data.</text>
</comment>
<dbReference type="PANTHER" id="PTHR31025">
    <property type="entry name" value="SI:CH211-196P9.1-RELATED"/>
    <property type="match status" value="1"/>
</dbReference>
<evidence type="ECO:0000313" key="1">
    <source>
        <dbReference type="EMBL" id="KAJ4945802.1"/>
    </source>
</evidence>
<evidence type="ECO:0000313" key="2">
    <source>
        <dbReference type="Proteomes" id="UP001219934"/>
    </source>
</evidence>
<dbReference type="AlphaFoldDB" id="A0AAD6BKC4"/>
<sequence>MKRIFRSWIRVQIGQAPKKLLNKRLIGPVPHVVLVITLSIQIKAEFGRITTISLEQCFMYKLDHYTPKRIALMKAKGGVLGTKLRPFLEKLSQEDSRSDATEHVLKILVVYGANEEDPVDAALLLEGREMMPGCGSTAEACTILMGLIYALNLAYPPTLR</sequence>
<keyword evidence="2" id="KW-1185">Reference proteome</keyword>